<organism evidence="3 4">
    <name type="scientific">Hymenobacter wooponensis</name>
    <dbReference type="NCBI Taxonomy" id="1525360"/>
    <lineage>
        <taxon>Bacteria</taxon>
        <taxon>Pseudomonadati</taxon>
        <taxon>Bacteroidota</taxon>
        <taxon>Cytophagia</taxon>
        <taxon>Cytophagales</taxon>
        <taxon>Hymenobacteraceae</taxon>
        <taxon>Hymenobacter</taxon>
    </lineage>
</organism>
<dbReference type="InterPro" id="IPR035901">
    <property type="entry name" value="GIY-YIG_endonuc_sf"/>
</dbReference>
<name>A0A4Z0MCG4_9BACT</name>
<dbReference type="PROSITE" id="PS50164">
    <property type="entry name" value="GIY_YIG"/>
    <property type="match status" value="1"/>
</dbReference>
<evidence type="ECO:0000313" key="4">
    <source>
        <dbReference type="Proteomes" id="UP000298284"/>
    </source>
</evidence>
<dbReference type="SUPFAM" id="SSF82771">
    <property type="entry name" value="GIY-YIG endonuclease"/>
    <property type="match status" value="1"/>
</dbReference>
<dbReference type="CDD" id="cd10448">
    <property type="entry name" value="GIY-YIG_unchar_3"/>
    <property type="match status" value="1"/>
</dbReference>
<sequence length="98" mass="11517">MSYFVYMLSNPARTVLYIGMTNNLERRLYEHSKGLGDAGKFTGRYQCNLLVYFETSPDAGHAIAREKQIKNWSRTKKEWLIETLNPTWEPIDLRTWKG</sequence>
<dbReference type="InterPro" id="IPR000305">
    <property type="entry name" value="GIY-YIG_endonuc"/>
</dbReference>
<dbReference type="Pfam" id="PF01541">
    <property type="entry name" value="GIY-YIG"/>
    <property type="match status" value="1"/>
</dbReference>
<keyword evidence="4" id="KW-1185">Reference proteome</keyword>
<evidence type="ECO:0000256" key="1">
    <source>
        <dbReference type="ARBA" id="ARBA00007435"/>
    </source>
</evidence>
<gene>
    <name evidence="3" type="ORF">EU557_24125</name>
</gene>
<evidence type="ECO:0000259" key="2">
    <source>
        <dbReference type="PROSITE" id="PS50164"/>
    </source>
</evidence>
<dbReference type="PANTHER" id="PTHR34477:SF5">
    <property type="entry name" value="BSL5627 PROTEIN"/>
    <property type="match status" value="1"/>
</dbReference>
<protein>
    <submittedName>
        <fullName evidence="3">GIY-YIG nuclease family protein</fullName>
    </submittedName>
</protein>
<comment type="similarity">
    <text evidence="1">Belongs to the UPF0213 family.</text>
</comment>
<dbReference type="Proteomes" id="UP000298284">
    <property type="component" value="Unassembled WGS sequence"/>
</dbReference>
<reference evidence="3 4" key="1">
    <citation type="submission" date="2019-04" db="EMBL/GenBank/DDBJ databases">
        <authorList>
            <person name="Feng G."/>
            <person name="Zhang J."/>
            <person name="Zhu H."/>
        </authorList>
    </citation>
    <scope>NUCLEOTIDE SEQUENCE [LARGE SCALE GENOMIC DNA]</scope>
    <source>
        <strain evidence="3 4">JCM 19491</strain>
    </source>
</reference>
<dbReference type="OrthoDB" id="1495241at2"/>
<comment type="caution">
    <text evidence="3">The sequence shown here is derived from an EMBL/GenBank/DDBJ whole genome shotgun (WGS) entry which is preliminary data.</text>
</comment>
<accession>A0A4Z0MCG4</accession>
<dbReference type="AlphaFoldDB" id="A0A4Z0MCG4"/>
<dbReference type="EMBL" id="SRKZ01000010">
    <property type="protein sequence ID" value="TGD77189.1"/>
    <property type="molecule type" value="Genomic_DNA"/>
</dbReference>
<feature type="domain" description="GIY-YIG" evidence="2">
    <location>
        <begin position="1"/>
        <end position="79"/>
    </location>
</feature>
<evidence type="ECO:0000313" key="3">
    <source>
        <dbReference type="EMBL" id="TGD77189.1"/>
    </source>
</evidence>
<dbReference type="PANTHER" id="PTHR34477">
    <property type="entry name" value="UPF0213 PROTEIN YHBQ"/>
    <property type="match status" value="1"/>
</dbReference>
<proteinExistence type="inferred from homology"/>
<dbReference type="InterPro" id="IPR050190">
    <property type="entry name" value="UPF0213_domain"/>
</dbReference>
<dbReference type="Gene3D" id="3.40.1440.10">
    <property type="entry name" value="GIY-YIG endonuclease"/>
    <property type="match status" value="1"/>
</dbReference>